<keyword evidence="3" id="KW-1185">Reference proteome</keyword>
<dbReference type="Proteomes" id="UP001055429">
    <property type="component" value="Chromosome"/>
</dbReference>
<evidence type="ECO:0000256" key="1">
    <source>
        <dbReference type="SAM" id="SignalP"/>
    </source>
</evidence>
<feature type="chain" id="PRO_5047429567" evidence="1">
    <location>
        <begin position="27"/>
        <end position="142"/>
    </location>
</feature>
<dbReference type="RefSeq" id="WP_249749268.1">
    <property type="nucleotide sequence ID" value="NZ_CP097298.1"/>
</dbReference>
<keyword evidence="1" id="KW-0732">Signal</keyword>
<gene>
    <name evidence="2" type="ORF">M8231_16105</name>
</gene>
<name>A0ABY4SKP0_9CAUL</name>
<dbReference type="Pfam" id="PF09912">
    <property type="entry name" value="DUF2141"/>
    <property type="match status" value="1"/>
</dbReference>
<evidence type="ECO:0000313" key="3">
    <source>
        <dbReference type="Proteomes" id="UP001055429"/>
    </source>
</evidence>
<reference evidence="2" key="1">
    <citation type="submission" date="2022-05" db="EMBL/GenBank/DDBJ databases">
        <title>Brevundimonas albigilva TT17 genome sequence.</title>
        <authorList>
            <person name="Lee K."/>
            <person name="Son H."/>
        </authorList>
    </citation>
    <scope>NUCLEOTIDE SEQUENCE</scope>
    <source>
        <strain evidence="2">TT17</strain>
    </source>
</reference>
<feature type="signal peptide" evidence="1">
    <location>
        <begin position="1"/>
        <end position="26"/>
    </location>
</feature>
<accession>A0ABY4SKP0</accession>
<protein>
    <submittedName>
        <fullName evidence="2">DUF2141 domain-containing protein</fullName>
    </submittedName>
</protein>
<dbReference type="EMBL" id="CP097649">
    <property type="protein sequence ID" value="URI15287.1"/>
    <property type="molecule type" value="Genomic_DNA"/>
</dbReference>
<organism evidence="2 3">
    <name type="scientific">Brevundimonas albigilva</name>
    <dbReference type="NCBI Taxonomy" id="1312364"/>
    <lineage>
        <taxon>Bacteria</taxon>
        <taxon>Pseudomonadati</taxon>
        <taxon>Pseudomonadota</taxon>
        <taxon>Alphaproteobacteria</taxon>
        <taxon>Caulobacterales</taxon>
        <taxon>Caulobacteraceae</taxon>
        <taxon>Brevundimonas</taxon>
    </lineage>
</organism>
<evidence type="ECO:0000313" key="2">
    <source>
        <dbReference type="EMBL" id="URI15287.1"/>
    </source>
</evidence>
<dbReference type="InterPro" id="IPR018673">
    <property type="entry name" value="DUF2141"/>
</dbReference>
<proteinExistence type="predicted"/>
<sequence>MKTASLFLTPALGLLAAGLASAPALAADLSVTFEPGAETGRIMVALFDSQAAYDEGRSVRQAVVDVAAGQRTAAFDGLPDGDYAVRAFHDVNGDGRMTTNPFGMPTEPYAFSNNARGNMGPAKWDQARFAASGATVQTVSIK</sequence>